<protein>
    <submittedName>
        <fullName evidence="2">Uncharacterized protein</fullName>
    </submittedName>
</protein>
<dbReference type="RefSeq" id="WP_314012749.1">
    <property type="nucleotide sequence ID" value="NZ_JAVTTP010000001.1"/>
</dbReference>
<feature type="transmembrane region" description="Helical" evidence="1">
    <location>
        <begin position="127"/>
        <end position="148"/>
    </location>
</feature>
<keyword evidence="1" id="KW-1133">Transmembrane helix</keyword>
<dbReference type="Proteomes" id="UP001250656">
    <property type="component" value="Unassembled WGS sequence"/>
</dbReference>
<evidence type="ECO:0000313" key="2">
    <source>
        <dbReference type="EMBL" id="MDT7827714.1"/>
    </source>
</evidence>
<feature type="transmembrane region" description="Helical" evidence="1">
    <location>
        <begin position="198"/>
        <end position="216"/>
    </location>
</feature>
<evidence type="ECO:0000256" key="1">
    <source>
        <dbReference type="SAM" id="Phobius"/>
    </source>
</evidence>
<name>A0ABU3L1V1_9FLAO</name>
<dbReference type="EMBL" id="JAVTTP010000001">
    <property type="protein sequence ID" value="MDT7827714.1"/>
    <property type="molecule type" value="Genomic_DNA"/>
</dbReference>
<feature type="transmembrane region" description="Helical" evidence="1">
    <location>
        <begin position="72"/>
        <end position="88"/>
    </location>
</feature>
<reference evidence="2 3" key="1">
    <citation type="submission" date="2023-09" db="EMBL/GenBank/DDBJ databases">
        <title>Novel taxa isolated from Blanes Bay.</title>
        <authorList>
            <person name="Rey-Velasco X."/>
            <person name="Lucena T."/>
        </authorList>
    </citation>
    <scope>NUCLEOTIDE SEQUENCE [LARGE SCALE GENOMIC DNA]</scope>
    <source>
        <strain evidence="2 3">S334</strain>
    </source>
</reference>
<keyword evidence="1" id="KW-0472">Membrane</keyword>
<feature type="transmembrane region" description="Helical" evidence="1">
    <location>
        <begin position="160"/>
        <end position="178"/>
    </location>
</feature>
<keyword evidence="1" id="KW-0812">Transmembrane</keyword>
<comment type="caution">
    <text evidence="2">The sequence shown here is derived from an EMBL/GenBank/DDBJ whole genome shotgun (WGS) entry which is preliminary data.</text>
</comment>
<feature type="transmembrane region" description="Helical" evidence="1">
    <location>
        <begin position="34"/>
        <end position="52"/>
    </location>
</feature>
<accession>A0ABU3L1V1</accession>
<feature type="transmembrane region" description="Helical" evidence="1">
    <location>
        <begin position="6"/>
        <end position="22"/>
    </location>
</feature>
<keyword evidence="3" id="KW-1185">Reference proteome</keyword>
<proteinExistence type="predicted"/>
<evidence type="ECO:0000313" key="3">
    <source>
        <dbReference type="Proteomes" id="UP001250656"/>
    </source>
</evidence>
<sequence>MHFLSTIGFHTIYAIVLVVSLWRYPKYYDTPLRFLPILFLYTFLNELLGYLITIDEDIALVFSDLTDNSVIYNVYSIISYLYYLYIFWSCSKNQAFRNNVLYGSLIFLISCVVNVFVQSFSSGPQTLSYLVGGCILLYCTLSYLRSFFVLPQEFQLKQNLLFWFSLGLSIFYIGYLPIKILRFFSNEFVVSTTVRNIHLSLIILMYTLFIVGFIKMRRPLRKTMER</sequence>
<gene>
    <name evidence="2" type="ORF">RQM65_03415</name>
</gene>
<feature type="transmembrane region" description="Helical" evidence="1">
    <location>
        <begin position="100"/>
        <end position="121"/>
    </location>
</feature>
<organism evidence="2 3">
    <name type="scientific">Pricia mediterranea</name>
    <dbReference type="NCBI Taxonomy" id="3076079"/>
    <lineage>
        <taxon>Bacteria</taxon>
        <taxon>Pseudomonadati</taxon>
        <taxon>Bacteroidota</taxon>
        <taxon>Flavobacteriia</taxon>
        <taxon>Flavobacteriales</taxon>
        <taxon>Flavobacteriaceae</taxon>
        <taxon>Pricia</taxon>
    </lineage>
</organism>